<dbReference type="PRINTS" id="PR00344">
    <property type="entry name" value="BCTRLSENSOR"/>
</dbReference>
<dbReference type="AlphaFoldDB" id="A0A1H8LH46"/>
<keyword evidence="5 9" id="KW-0418">Kinase</keyword>
<dbReference type="RefSeq" id="WP_092659551.1">
    <property type="nucleotide sequence ID" value="NZ_FOCX01000007.1"/>
</dbReference>
<dbReference type="GO" id="GO:0000155">
    <property type="term" value="F:phosphorelay sensor kinase activity"/>
    <property type="evidence" value="ECO:0007669"/>
    <property type="project" value="InterPro"/>
</dbReference>
<keyword evidence="7" id="KW-0812">Transmembrane</keyword>
<evidence type="ECO:0000256" key="7">
    <source>
        <dbReference type="SAM" id="Phobius"/>
    </source>
</evidence>
<keyword evidence="3" id="KW-0597">Phosphoprotein</keyword>
<keyword evidence="4" id="KW-0808">Transferase</keyword>
<sequence>MAESWAGLLAIYLGVLAVTVATQTVVGYWVYTRQWDREGAQWFLLMLGTGLSWALAIFVFLLPVGPGFRRVGYLIGALSAILTVGAFVVFVSTYTGNDLHRKRVVQGLFGGALVVYLVLAPTNGSHQLLFANFEMVTEPFPYLVVERGPVFAAIIVLIQVPAAYGIYLMVNHLLATRRQSSVQLTMFVIGALSIMSFDAMSQYTPVFPLRFSHAPFGLLPFYLLTAVSLFRFGLLDVKPVARNTVIEDLRDPVLVVDDRRRVVDFNEAATHVWPEIADEVPAAFERVCPALSEAIAVPPGDEDTTQELSLTYDEQDRHYSVTVSAVSKSSDERTGWYSILLRDITELEQSRWQLQKQNERLDQVASTISHDLRNPINVTTGRLELMATRIDDLDIDTETREQLLEELDSVDNAAARMQDIIDDILTIAREGKTVDETEPVALAATARDAWANVDTKQATLTVTDDRTLEADRSKLLTIFENCFRNALDHGPDDVTVEVGPTVDGFYVADDGPGVPEEHADNIFEYGYTTSDDGTGLGLSIVRTMAESHGWTVELDREYDQGTRLVFTGIENERVNEPAMAEPSG</sequence>
<evidence type="ECO:0000259" key="8">
    <source>
        <dbReference type="PROSITE" id="PS50109"/>
    </source>
</evidence>
<dbReference type="SUPFAM" id="SSF55874">
    <property type="entry name" value="ATPase domain of HSP90 chaperone/DNA topoisomerase II/histidine kinase"/>
    <property type="match status" value="1"/>
</dbReference>
<evidence type="ECO:0000256" key="1">
    <source>
        <dbReference type="ARBA" id="ARBA00000085"/>
    </source>
</evidence>
<evidence type="ECO:0000256" key="5">
    <source>
        <dbReference type="ARBA" id="ARBA00022777"/>
    </source>
</evidence>
<feature type="transmembrane region" description="Helical" evidence="7">
    <location>
        <begin position="71"/>
        <end position="95"/>
    </location>
</feature>
<dbReference type="Proteomes" id="UP000198775">
    <property type="component" value="Unassembled WGS sequence"/>
</dbReference>
<proteinExistence type="predicted"/>
<dbReference type="OrthoDB" id="8127at2157"/>
<dbReference type="Pfam" id="PF00512">
    <property type="entry name" value="HisKA"/>
    <property type="match status" value="1"/>
</dbReference>
<name>A0A1H8LH46_9EURY</name>
<dbReference type="Pfam" id="PF16927">
    <property type="entry name" value="HisKA_7TM"/>
    <property type="match status" value="1"/>
</dbReference>
<dbReference type="Gene3D" id="3.30.565.10">
    <property type="entry name" value="Histidine kinase-like ATPase, C-terminal domain"/>
    <property type="match status" value="1"/>
</dbReference>
<dbReference type="PANTHER" id="PTHR43711">
    <property type="entry name" value="TWO-COMPONENT HISTIDINE KINASE"/>
    <property type="match status" value="1"/>
</dbReference>
<protein>
    <recommendedName>
        <fullName evidence="2">histidine kinase</fullName>
        <ecNumber evidence="2">2.7.13.3</ecNumber>
    </recommendedName>
</protein>
<accession>A0A1H8LH46</accession>
<evidence type="ECO:0000256" key="4">
    <source>
        <dbReference type="ARBA" id="ARBA00022679"/>
    </source>
</evidence>
<feature type="transmembrane region" description="Helical" evidence="7">
    <location>
        <begin position="182"/>
        <end position="201"/>
    </location>
</feature>
<dbReference type="InterPro" id="IPR050736">
    <property type="entry name" value="Sensor_HK_Regulatory"/>
</dbReference>
<dbReference type="PANTHER" id="PTHR43711:SF1">
    <property type="entry name" value="HISTIDINE KINASE 1"/>
    <property type="match status" value="1"/>
</dbReference>
<feature type="transmembrane region" description="Helical" evidence="7">
    <location>
        <begin position="6"/>
        <end position="31"/>
    </location>
</feature>
<evidence type="ECO:0000313" key="9">
    <source>
        <dbReference type="EMBL" id="SEO04512.1"/>
    </source>
</evidence>
<dbReference type="SUPFAM" id="SSF47384">
    <property type="entry name" value="Homodimeric domain of signal transducing histidine kinase"/>
    <property type="match status" value="1"/>
</dbReference>
<evidence type="ECO:0000256" key="6">
    <source>
        <dbReference type="ARBA" id="ARBA00023012"/>
    </source>
</evidence>
<feature type="transmembrane region" description="Helical" evidence="7">
    <location>
        <begin position="107"/>
        <end position="130"/>
    </location>
</feature>
<feature type="domain" description="Histidine kinase" evidence="8">
    <location>
        <begin position="367"/>
        <end position="567"/>
    </location>
</feature>
<dbReference type="EMBL" id="FOCX01000007">
    <property type="protein sequence ID" value="SEO04512.1"/>
    <property type="molecule type" value="Genomic_DNA"/>
</dbReference>
<organism evidence="9 10">
    <name type="scientific">Halorientalis persicus</name>
    <dbReference type="NCBI Taxonomy" id="1367881"/>
    <lineage>
        <taxon>Archaea</taxon>
        <taxon>Methanobacteriati</taxon>
        <taxon>Methanobacteriota</taxon>
        <taxon>Stenosarchaea group</taxon>
        <taxon>Halobacteria</taxon>
        <taxon>Halobacteriales</taxon>
        <taxon>Haloarculaceae</taxon>
        <taxon>Halorientalis</taxon>
    </lineage>
</organism>
<keyword evidence="10" id="KW-1185">Reference proteome</keyword>
<dbReference type="Gene3D" id="3.30.450.20">
    <property type="entry name" value="PAS domain"/>
    <property type="match status" value="1"/>
</dbReference>
<keyword evidence="6" id="KW-0902">Two-component regulatory system</keyword>
<dbReference type="Gene3D" id="1.10.287.130">
    <property type="match status" value="1"/>
</dbReference>
<dbReference type="EC" id="2.7.13.3" evidence="2"/>
<dbReference type="InterPro" id="IPR036097">
    <property type="entry name" value="HisK_dim/P_sf"/>
</dbReference>
<dbReference type="InterPro" id="IPR031621">
    <property type="entry name" value="HisKA_7TM"/>
</dbReference>
<gene>
    <name evidence="9" type="ORF">SAMN05216388_1007134</name>
</gene>
<dbReference type="CDD" id="cd00082">
    <property type="entry name" value="HisKA"/>
    <property type="match status" value="1"/>
</dbReference>
<feature type="transmembrane region" description="Helical" evidence="7">
    <location>
        <begin position="150"/>
        <end position="170"/>
    </location>
</feature>
<dbReference type="Pfam" id="PF02518">
    <property type="entry name" value="HATPase_c"/>
    <property type="match status" value="1"/>
</dbReference>
<dbReference type="SMART" id="SM00388">
    <property type="entry name" value="HisKA"/>
    <property type="match status" value="1"/>
</dbReference>
<feature type="transmembrane region" description="Helical" evidence="7">
    <location>
        <begin position="213"/>
        <end position="234"/>
    </location>
</feature>
<dbReference type="SMART" id="SM00387">
    <property type="entry name" value="HATPase_c"/>
    <property type="match status" value="1"/>
</dbReference>
<dbReference type="InterPro" id="IPR003594">
    <property type="entry name" value="HATPase_dom"/>
</dbReference>
<dbReference type="InterPro" id="IPR004358">
    <property type="entry name" value="Sig_transdc_His_kin-like_C"/>
</dbReference>
<evidence type="ECO:0000256" key="3">
    <source>
        <dbReference type="ARBA" id="ARBA00022553"/>
    </source>
</evidence>
<comment type="catalytic activity">
    <reaction evidence="1">
        <text>ATP + protein L-histidine = ADP + protein N-phospho-L-histidine.</text>
        <dbReference type="EC" id="2.7.13.3"/>
    </reaction>
</comment>
<evidence type="ECO:0000313" key="10">
    <source>
        <dbReference type="Proteomes" id="UP000198775"/>
    </source>
</evidence>
<evidence type="ECO:0000256" key="2">
    <source>
        <dbReference type="ARBA" id="ARBA00012438"/>
    </source>
</evidence>
<keyword evidence="7" id="KW-1133">Transmembrane helix</keyword>
<dbReference type="InterPro" id="IPR005467">
    <property type="entry name" value="His_kinase_dom"/>
</dbReference>
<keyword evidence="7" id="KW-0472">Membrane</keyword>
<reference evidence="10" key="1">
    <citation type="submission" date="2016-10" db="EMBL/GenBank/DDBJ databases">
        <authorList>
            <person name="Varghese N."/>
            <person name="Submissions S."/>
        </authorList>
    </citation>
    <scope>NUCLEOTIDE SEQUENCE [LARGE SCALE GENOMIC DNA]</scope>
    <source>
        <strain evidence="10">IBRC-M 10043</strain>
    </source>
</reference>
<feature type="transmembrane region" description="Helical" evidence="7">
    <location>
        <begin position="43"/>
        <end position="65"/>
    </location>
</feature>
<dbReference type="InterPro" id="IPR036890">
    <property type="entry name" value="HATPase_C_sf"/>
</dbReference>
<dbReference type="InterPro" id="IPR003661">
    <property type="entry name" value="HisK_dim/P_dom"/>
</dbReference>
<dbReference type="CDD" id="cd00075">
    <property type="entry name" value="HATPase"/>
    <property type="match status" value="1"/>
</dbReference>
<dbReference type="PROSITE" id="PS50109">
    <property type="entry name" value="HIS_KIN"/>
    <property type="match status" value="1"/>
</dbReference>